<proteinExistence type="predicted"/>
<feature type="domain" description="Terminase ATPase subunit N-terminal" evidence="3">
    <location>
        <begin position="11"/>
        <end position="42"/>
    </location>
</feature>
<evidence type="ECO:0000313" key="5">
    <source>
        <dbReference type="Proteomes" id="UP001204814"/>
    </source>
</evidence>
<dbReference type="InterPro" id="IPR038713">
    <property type="entry name" value="Terminase_Gp1_N_sf"/>
</dbReference>
<dbReference type="PANTHER" id="PTHR41328:SF3">
    <property type="entry name" value="PBSX PHAGE TERMINASE SMALL SUBUNIT"/>
    <property type="match status" value="1"/>
</dbReference>
<comment type="caution">
    <text evidence="4">The sequence shown here is derived from an EMBL/GenBank/DDBJ whole genome shotgun (WGS) entry which is preliminary data.</text>
</comment>
<evidence type="ECO:0000313" key="4">
    <source>
        <dbReference type="EMBL" id="MCQ5060333.1"/>
    </source>
</evidence>
<dbReference type="Pfam" id="PF03592">
    <property type="entry name" value="Terminase_2"/>
    <property type="match status" value="1"/>
</dbReference>
<dbReference type="Gene3D" id="1.10.10.60">
    <property type="entry name" value="Homeodomain-like"/>
    <property type="match status" value="1"/>
</dbReference>
<keyword evidence="2" id="KW-0231">Viral genome packaging</keyword>
<evidence type="ECO:0000256" key="1">
    <source>
        <dbReference type="ARBA" id="ARBA00022612"/>
    </source>
</evidence>
<gene>
    <name evidence="4" type="ORF">NE542_00555</name>
</gene>
<dbReference type="Proteomes" id="UP001204814">
    <property type="component" value="Unassembled WGS sequence"/>
</dbReference>
<dbReference type="RefSeq" id="WP_227351893.1">
    <property type="nucleotide sequence ID" value="NZ_JAJDKX010000003.1"/>
</dbReference>
<evidence type="ECO:0000259" key="3">
    <source>
        <dbReference type="Pfam" id="PF06056"/>
    </source>
</evidence>
<dbReference type="InterPro" id="IPR010332">
    <property type="entry name" value="ATPase_terminase-su_N"/>
</dbReference>
<dbReference type="EMBL" id="JANGBO010000001">
    <property type="protein sequence ID" value="MCQ5060333.1"/>
    <property type="molecule type" value="Genomic_DNA"/>
</dbReference>
<organism evidence="4 5">
    <name type="scientific">Faecalibacillus intestinalis</name>
    <dbReference type="NCBI Taxonomy" id="1982626"/>
    <lineage>
        <taxon>Bacteria</taxon>
        <taxon>Bacillati</taxon>
        <taxon>Bacillota</taxon>
        <taxon>Erysipelotrichia</taxon>
        <taxon>Erysipelotrichales</taxon>
        <taxon>Coprobacillaceae</taxon>
        <taxon>Faecalibacillus</taxon>
    </lineage>
</organism>
<accession>A0AAP2XPP7</accession>
<dbReference type="AlphaFoldDB" id="A0AAP2XPP7"/>
<evidence type="ECO:0000256" key="2">
    <source>
        <dbReference type="ARBA" id="ARBA00023219"/>
    </source>
</evidence>
<name>A0AAP2XPP7_9FIRM</name>
<dbReference type="GO" id="GO:0051276">
    <property type="term" value="P:chromosome organization"/>
    <property type="evidence" value="ECO:0007669"/>
    <property type="project" value="InterPro"/>
</dbReference>
<dbReference type="PANTHER" id="PTHR41328">
    <property type="entry name" value="TERMINASE SMALL SUBUNIT-RELATED"/>
    <property type="match status" value="1"/>
</dbReference>
<sequence length="279" mass="32458">MEKHELAFEDYKNGMKQKEIAKKYGTTINTVKSWSRRYEWSKKKKKGAPQNKSVHTKKECKKIAEEIVETSELDEEHQLFCIYYLKYHNKVKAYQKVKPNTPYNSACVMASRWSKQPAVIEEINRLKKELYEDALLDPHDIVQKYIDIAFADLNDYLEYGREEVPVIIKNPITGEDEVLKQTVNMVKFKESAFADGTILSEVKQGRNGASIKLADRMKALDWLSKHMNLATEEQRAKIDLIKAQTRKITIDDEQEEIIDDGFLEALNASAKEDWEDEED</sequence>
<dbReference type="InterPro" id="IPR052404">
    <property type="entry name" value="SPP1-like_terminase"/>
</dbReference>
<protein>
    <submittedName>
        <fullName evidence="4">Terminase small subunit</fullName>
    </submittedName>
</protein>
<reference evidence="4" key="1">
    <citation type="submission" date="2022-06" db="EMBL/GenBank/DDBJ databases">
        <title>Isolation of gut microbiota from human fecal samples.</title>
        <authorList>
            <person name="Pamer E.G."/>
            <person name="Barat B."/>
            <person name="Waligurski E."/>
            <person name="Medina S."/>
            <person name="Paddock L."/>
            <person name="Mostad J."/>
        </authorList>
    </citation>
    <scope>NUCLEOTIDE SEQUENCE</scope>
    <source>
        <strain evidence="4">DFI.6.24</strain>
    </source>
</reference>
<dbReference type="Gene3D" id="1.10.10.1400">
    <property type="entry name" value="Terminase, small subunit, N-terminal DNA-binding domain, HTH motif"/>
    <property type="match status" value="1"/>
</dbReference>
<keyword evidence="1" id="KW-1188">Viral release from host cell</keyword>
<dbReference type="InterPro" id="IPR005335">
    <property type="entry name" value="Terminase_ssu"/>
</dbReference>
<dbReference type="Pfam" id="PF06056">
    <property type="entry name" value="Terminase_5"/>
    <property type="match status" value="1"/>
</dbReference>